<evidence type="ECO:0000313" key="1">
    <source>
        <dbReference type="EMBL" id="QKF50316.1"/>
    </source>
</evidence>
<gene>
    <name evidence="1" type="ORF">FX982_01253</name>
</gene>
<name>A0A6M8MEQ5_9PSED</name>
<dbReference type="EMBL" id="CP053746">
    <property type="protein sequence ID" value="QKF50316.1"/>
    <property type="molecule type" value="Genomic_DNA"/>
</dbReference>
<keyword evidence="2" id="KW-1185">Reference proteome</keyword>
<sequence length="222" mass="24394">MLTKAAFQTLKIWWMYRPLRDQARSHECMSAAADCMPNTALVGVSLLTKAAFQTLKIWWMHRPLREQARSHACMSAAAGSMPNTAPCRSELAREGSISNAEVIAAAVASSRASSLPQFDLQHAQLVSVWSIQELPAEAGSYQAEVFRFYRFDIGKVCCVDIRYAVRDSLDLAHLGFQVAAQCLLKVISPITPVVPANWSSVCTVSSSAWNDRTVDDMRSPGA</sequence>
<proteinExistence type="predicted"/>
<dbReference type="KEGG" id="pgg:FX982_01253"/>
<organism evidence="1 2">
    <name type="scientific">Pseudomonas graminis</name>
    <dbReference type="NCBI Taxonomy" id="158627"/>
    <lineage>
        <taxon>Bacteria</taxon>
        <taxon>Pseudomonadati</taxon>
        <taxon>Pseudomonadota</taxon>
        <taxon>Gammaproteobacteria</taxon>
        <taxon>Pseudomonadales</taxon>
        <taxon>Pseudomonadaceae</taxon>
        <taxon>Pseudomonas</taxon>
    </lineage>
</organism>
<dbReference type="AlphaFoldDB" id="A0A6M8MEQ5"/>
<dbReference type="Proteomes" id="UP000501989">
    <property type="component" value="Chromosome"/>
</dbReference>
<evidence type="ECO:0000313" key="2">
    <source>
        <dbReference type="Proteomes" id="UP000501989"/>
    </source>
</evidence>
<protein>
    <submittedName>
        <fullName evidence="1">Uncharacterized protein</fullName>
    </submittedName>
</protein>
<reference evidence="2" key="1">
    <citation type="submission" date="2019-12" db="EMBL/GenBank/DDBJ databases">
        <title>Endophytic bacteria associated with Panax ginseng seedlings.</title>
        <authorList>
            <person name="Park J.M."/>
            <person name="Shin R."/>
            <person name="Jo S.H."/>
        </authorList>
    </citation>
    <scope>NUCLEOTIDE SEQUENCE [LARGE SCALE GENOMIC DNA]</scope>
    <source>
        <strain evidence="2">PgKB30</strain>
    </source>
</reference>
<accession>A0A6M8MEQ5</accession>